<evidence type="ECO:0000256" key="12">
    <source>
        <dbReference type="ARBA" id="ARBA00037975"/>
    </source>
</evidence>
<dbReference type="SMART" id="SM00867">
    <property type="entry name" value="YceI"/>
    <property type="match status" value="1"/>
</dbReference>
<dbReference type="Gene3D" id="1.20.950.20">
    <property type="entry name" value="Transmembrane di-heme cytochromes, Chain C"/>
    <property type="match status" value="1"/>
</dbReference>
<dbReference type="GO" id="GO:0009055">
    <property type="term" value="F:electron transfer activity"/>
    <property type="evidence" value="ECO:0007669"/>
    <property type="project" value="InterPro"/>
</dbReference>
<reference evidence="15 16" key="1">
    <citation type="submission" date="2016-11" db="EMBL/GenBank/DDBJ databases">
        <authorList>
            <person name="Jaros S."/>
            <person name="Januszkiewicz K."/>
            <person name="Wedrychowicz H."/>
        </authorList>
    </citation>
    <scope>NUCLEOTIDE SEQUENCE [LARGE SCALE GENOMIC DNA]</scope>
    <source>
        <strain evidence="15 16">DSM 29589</strain>
    </source>
</reference>
<comment type="cofactor">
    <cofactor evidence="1">
        <name>heme b</name>
        <dbReference type="ChEBI" id="CHEBI:60344"/>
    </cofactor>
</comment>
<keyword evidence="7" id="KW-0479">Metal-binding</keyword>
<evidence type="ECO:0000256" key="11">
    <source>
        <dbReference type="ARBA" id="ARBA00023136"/>
    </source>
</evidence>
<dbReference type="InterPro" id="IPR011577">
    <property type="entry name" value="Cyt_b561_bac/Ni-Hgenase"/>
</dbReference>
<dbReference type="PANTHER" id="PTHR30529">
    <property type="entry name" value="CYTOCHROME B561"/>
    <property type="match status" value="1"/>
</dbReference>
<evidence type="ECO:0000256" key="5">
    <source>
        <dbReference type="ARBA" id="ARBA00022617"/>
    </source>
</evidence>
<dbReference type="InterPro" id="IPR052168">
    <property type="entry name" value="Cytochrome_b561_oxidase"/>
</dbReference>
<feature type="transmembrane region" description="Helical" evidence="13">
    <location>
        <begin position="156"/>
        <end position="177"/>
    </location>
</feature>
<dbReference type="Pfam" id="PF04264">
    <property type="entry name" value="YceI"/>
    <property type="match status" value="1"/>
</dbReference>
<evidence type="ECO:0000256" key="3">
    <source>
        <dbReference type="ARBA" id="ARBA00022448"/>
    </source>
</evidence>
<dbReference type="SUPFAM" id="SSF81342">
    <property type="entry name" value="Transmembrane di-heme cytochromes"/>
    <property type="match status" value="1"/>
</dbReference>
<comment type="subcellular location">
    <subcellularLocation>
        <location evidence="2">Cell membrane</location>
        <topology evidence="2">Multi-pass membrane protein</topology>
    </subcellularLocation>
</comment>
<dbReference type="InterPro" id="IPR036761">
    <property type="entry name" value="TTHA0802/YceI-like_sf"/>
</dbReference>
<keyword evidence="5" id="KW-0349">Heme</keyword>
<feature type="domain" description="Lipid/polyisoprenoid-binding YceI-like" evidence="14">
    <location>
        <begin position="254"/>
        <end position="408"/>
    </location>
</feature>
<keyword evidence="10" id="KW-0408">Iron</keyword>
<accession>A0A1M7EKJ8</accession>
<dbReference type="GO" id="GO:0020037">
    <property type="term" value="F:heme binding"/>
    <property type="evidence" value="ECO:0007669"/>
    <property type="project" value="TreeGrafter"/>
</dbReference>
<evidence type="ECO:0000313" key="16">
    <source>
        <dbReference type="Proteomes" id="UP000183974"/>
    </source>
</evidence>
<dbReference type="PANTHER" id="PTHR30529:SF7">
    <property type="entry name" value="CYTOCHROME B561 BACTERIAL_NI-HYDROGENASE DOMAIN-CONTAINING PROTEIN"/>
    <property type="match status" value="1"/>
</dbReference>
<evidence type="ECO:0000313" key="15">
    <source>
        <dbReference type="EMBL" id="SHL92321.1"/>
    </source>
</evidence>
<keyword evidence="3" id="KW-0813">Transport</keyword>
<name>A0A1M7EKJ8_9RHOB</name>
<evidence type="ECO:0000259" key="14">
    <source>
        <dbReference type="SMART" id="SM00867"/>
    </source>
</evidence>
<evidence type="ECO:0000256" key="10">
    <source>
        <dbReference type="ARBA" id="ARBA00023004"/>
    </source>
</evidence>
<keyword evidence="16" id="KW-1185">Reference proteome</keyword>
<sequence length="410" mass="43516">MPASNTPTTYGSVTKTFHWLTALLILAAIPLGIIANDLAHQVRNPDIAASEATVQWAAILFSMHKTIGVTVFFVALARILWALAQTKPGLLNGDHTAEAWLAETVHWLLYGSLVAVPLTGWVHHAATSGFAPIWWPFGQNLPFVPKDAYVADLSGVLHYILQWVLIGAIVLHIAGALKHHVIDRDATLRRMLPGHAPGQPTEKQPGHVLPAVTALALWAVALGGAGALGWLPLGHAPASETAETSQPLETVQSEWQVQDGTLEITVLQMGSDVTGSFADWTADISYSETPDATGKHGEVAVVISIGSLTLGSVTDQAMGAEYFNAENFPTARFTADLIATDQGHVARGTLTIRDQSVPVEMPFDLTVDGDSATAQGGLSVDRRDFNVGAEGTGSLGADVDIRFDLTANRG</sequence>
<dbReference type="RefSeq" id="WP_073035228.1">
    <property type="nucleotide sequence ID" value="NZ_BMLR01000007.1"/>
</dbReference>
<evidence type="ECO:0000256" key="2">
    <source>
        <dbReference type="ARBA" id="ARBA00004651"/>
    </source>
</evidence>
<evidence type="ECO:0000256" key="8">
    <source>
        <dbReference type="ARBA" id="ARBA00022982"/>
    </source>
</evidence>
<dbReference type="GO" id="GO:0022904">
    <property type="term" value="P:respiratory electron transport chain"/>
    <property type="evidence" value="ECO:0007669"/>
    <property type="project" value="InterPro"/>
</dbReference>
<feature type="transmembrane region" description="Helical" evidence="13">
    <location>
        <begin position="56"/>
        <end position="81"/>
    </location>
</feature>
<dbReference type="AlphaFoldDB" id="A0A1M7EKJ8"/>
<comment type="similarity">
    <text evidence="12">Belongs to the cytochrome b561 family.</text>
</comment>
<evidence type="ECO:0000256" key="1">
    <source>
        <dbReference type="ARBA" id="ARBA00001970"/>
    </source>
</evidence>
<evidence type="ECO:0000256" key="4">
    <source>
        <dbReference type="ARBA" id="ARBA00022475"/>
    </source>
</evidence>
<dbReference type="STRING" id="337701.SAMN05444398_107113"/>
<feature type="transmembrane region" description="Helical" evidence="13">
    <location>
        <begin position="208"/>
        <end position="231"/>
    </location>
</feature>
<dbReference type="InterPro" id="IPR016174">
    <property type="entry name" value="Di-haem_cyt_TM"/>
</dbReference>
<organism evidence="15 16">
    <name type="scientific">Roseovarius pacificus</name>
    <dbReference type="NCBI Taxonomy" id="337701"/>
    <lineage>
        <taxon>Bacteria</taxon>
        <taxon>Pseudomonadati</taxon>
        <taxon>Pseudomonadota</taxon>
        <taxon>Alphaproteobacteria</taxon>
        <taxon>Rhodobacterales</taxon>
        <taxon>Roseobacteraceae</taxon>
        <taxon>Roseovarius</taxon>
    </lineage>
</organism>
<dbReference type="Gene3D" id="2.40.128.110">
    <property type="entry name" value="Lipid/polyisoprenoid-binding, YceI-like"/>
    <property type="match status" value="1"/>
</dbReference>
<evidence type="ECO:0000256" key="9">
    <source>
        <dbReference type="ARBA" id="ARBA00022989"/>
    </source>
</evidence>
<feature type="transmembrane region" description="Helical" evidence="13">
    <location>
        <begin position="16"/>
        <end position="35"/>
    </location>
</feature>
<keyword evidence="11 13" id="KW-0472">Membrane</keyword>
<evidence type="ECO:0000256" key="7">
    <source>
        <dbReference type="ARBA" id="ARBA00022723"/>
    </source>
</evidence>
<keyword evidence="4" id="KW-1003">Cell membrane</keyword>
<protein>
    <submittedName>
        <fullName evidence="15">Cytochrome b561</fullName>
    </submittedName>
</protein>
<dbReference type="SUPFAM" id="SSF101874">
    <property type="entry name" value="YceI-like"/>
    <property type="match status" value="1"/>
</dbReference>
<dbReference type="InterPro" id="IPR007372">
    <property type="entry name" value="Lipid/polyisoprenoid-bd_YceI"/>
</dbReference>
<gene>
    <name evidence="15" type="ORF">SAMN05444398_107113</name>
</gene>
<dbReference type="GO" id="GO:0046872">
    <property type="term" value="F:metal ion binding"/>
    <property type="evidence" value="ECO:0007669"/>
    <property type="project" value="UniProtKB-KW"/>
</dbReference>
<keyword evidence="9 13" id="KW-1133">Transmembrane helix</keyword>
<keyword evidence="8" id="KW-0249">Electron transport</keyword>
<evidence type="ECO:0000256" key="6">
    <source>
        <dbReference type="ARBA" id="ARBA00022692"/>
    </source>
</evidence>
<keyword evidence="6 13" id="KW-0812">Transmembrane</keyword>
<dbReference type="Pfam" id="PF01292">
    <property type="entry name" value="Ni_hydr_CYTB"/>
    <property type="match status" value="1"/>
</dbReference>
<dbReference type="Proteomes" id="UP000183974">
    <property type="component" value="Unassembled WGS sequence"/>
</dbReference>
<dbReference type="GO" id="GO:0005886">
    <property type="term" value="C:plasma membrane"/>
    <property type="evidence" value="ECO:0007669"/>
    <property type="project" value="UniProtKB-SubCell"/>
</dbReference>
<dbReference type="EMBL" id="FRBR01000007">
    <property type="protein sequence ID" value="SHL92321.1"/>
    <property type="molecule type" value="Genomic_DNA"/>
</dbReference>
<evidence type="ECO:0000256" key="13">
    <source>
        <dbReference type="SAM" id="Phobius"/>
    </source>
</evidence>
<proteinExistence type="inferred from homology"/>
<dbReference type="OrthoDB" id="1247465at2"/>